<dbReference type="PANTHER" id="PTHR21325">
    <property type="entry name" value="PHOSPHOLIPASE B, PLB1"/>
    <property type="match status" value="1"/>
</dbReference>
<dbReference type="PROSITE" id="PS51257">
    <property type="entry name" value="PROKAR_LIPOPROTEIN"/>
    <property type="match status" value="1"/>
</dbReference>
<evidence type="ECO:0000313" key="3">
    <source>
        <dbReference type="RefSeq" id="XP_017881302.1"/>
    </source>
</evidence>
<dbReference type="PANTHER" id="PTHR21325:SF31">
    <property type="entry name" value="GH22081P-RELATED"/>
    <property type="match status" value="1"/>
</dbReference>
<organism evidence="2 3">
    <name type="scientific">Ceratina calcarata</name>
    <dbReference type="NCBI Taxonomy" id="156304"/>
    <lineage>
        <taxon>Eukaryota</taxon>
        <taxon>Metazoa</taxon>
        <taxon>Ecdysozoa</taxon>
        <taxon>Arthropoda</taxon>
        <taxon>Hexapoda</taxon>
        <taxon>Insecta</taxon>
        <taxon>Pterygota</taxon>
        <taxon>Neoptera</taxon>
        <taxon>Endopterygota</taxon>
        <taxon>Hymenoptera</taxon>
        <taxon>Apocrita</taxon>
        <taxon>Aculeata</taxon>
        <taxon>Apoidea</taxon>
        <taxon>Anthophila</taxon>
        <taxon>Apidae</taxon>
        <taxon>Ceratina</taxon>
        <taxon>Zadontomerus</taxon>
    </lineage>
</organism>
<protein>
    <submittedName>
        <fullName evidence="3">Phospholipase B1, membrane-associated-like</fullName>
    </submittedName>
</protein>
<reference evidence="3" key="1">
    <citation type="submission" date="2025-08" db="UniProtKB">
        <authorList>
            <consortium name="RefSeq"/>
        </authorList>
    </citation>
    <scope>IDENTIFICATION</scope>
    <source>
        <tissue evidence="3">Whole body</tissue>
    </source>
</reference>
<dbReference type="InterPro" id="IPR036514">
    <property type="entry name" value="SGNH_hydro_sf"/>
</dbReference>
<keyword evidence="2" id="KW-1185">Reference proteome</keyword>
<dbReference type="GO" id="GO:0004620">
    <property type="term" value="F:phospholipase activity"/>
    <property type="evidence" value="ECO:0007669"/>
    <property type="project" value="InterPro"/>
</dbReference>
<dbReference type="CDD" id="cd01824">
    <property type="entry name" value="Phospholipase_B_like"/>
    <property type="match status" value="1"/>
</dbReference>
<proteinExistence type="predicted"/>
<sequence>MDKVYFCILLLSCVLVACERTNSVYPLDTPALLQMYRLSRAWFFQTYGRNEQRSYSGKTGRVQEEIPSNVPFPCNVTGGRSAKVPDSVNRLRPGDIDVIAGMGDSLTAGHGLFARDLLESRIENRGASGAIGGERTWRTYLTLPNILKEFNPNLIGYALGDSQTIEPKSQLNVAEIGAISKDMPFMSKHLVDKMKNDSRIDINRHWKMISLLFGSNDFCTNICTDPPLSSVERHRTDLVEALRILRDNLPRTFVTVNVSPHLKILVDANKERFSLKCYLLSNLQCPCLFGTQYKNRREEYYDLISRWQEVEEEVVAYPEFHKNDFTVVALPTLKRIQLPLAEDGLADPSYLSSDCFHVSQKTNALYANGLWNNLLEPVGNKTNHTYPIYERFLCPTEDRPFFMTRENSPNNNEFRTSQKKNN</sequence>
<gene>
    <name evidence="3" type="primary">LOC108625644</name>
</gene>
<feature type="chain" id="PRO_5042503861" evidence="1">
    <location>
        <begin position="19"/>
        <end position="422"/>
    </location>
</feature>
<name>A0AAJ7IZS8_9HYME</name>
<accession>A0AAJ7IZS8</accession>
<dbReference type="Pfam" id="PF00657">
    <property type="entry name" value="Lipase_GDSL"/>
    <property type="match status" value="1"/>
</dbReference>
<dbReference type="RefSeq" id="XP_017881302.1">
    <property type="nucleotide sequence ID" value="XM_018025813.2"/>
</dbReference>
<dbReference type="GO" id="GO:0006644">
    <property type="term" value="P:phospholipid metabolic process"/>
    <property type="evidence" value="ECO:0007669"/>
    <property type="project" value="TreeGrafter"/>
</dbReference>
<dbReference type="InterPro" id="IPR038885">
    <property type="entry name" value="PLB1"/>
</dbReference>
<dbReference type="InterPro" id="IPR035547">
    <property type="entry name" value="Phospholipase_B"/>
</dbReference>
<dbReference type="GeneID" id="108625644"/>
<evidence type="ECO:0000256" key="1">
    <source>
        <dbReference type="SAM" id="SignalP"/>
    </source>
</evidence>
<dbReference type="InterPro" id="IPR001087">
    <property type="entry name" value="GDSL"/>
</dbReference>
<dbReference type="SUPFAM" id="SSF52266">
    <property type="entry name" value="SGNH hydrolase"/>
    <property type="match status" value="1"/>
</dbReference>
<feature type="signal peptide" evidence="1">
    <location>
        <begin position="1"/>
        <end position="18"/>
    </location>
</feature>
<dbReference type="Proteomes" id="UP000694925">
    <property type="component" value="Unplaced"/>
</dbReference>
<dbReference type="AlphaFoldDB" id="A0AAJ7IZS8"/>
<keyword evidence="1" id="KW-0732">Signal</keyword>
<evidence type="ECO:0000313" key="2">
    <source>
        <dbReference type="Proteomes" id="UP000694925"/>
    </source>
</evidence>
<dbReference type="KEGG" id="ccal:108625644"/>
<dbReference type="Gene3D" id="3.40.50.1110">
    <property type="entry name" value="SGNH hydrolase"/>
    <property type="match status" value="1"/>
</dbReference>